<dbReference type="PRINTS" id="PR01576">
    <property type="entry name" value="PDEFORMYLASE"/>
</dbReference>
<reference evidence="3 4" key="1">
    <citation type="journal article" date="2015" name="Nat. Commun.">
        <title>Production of butyrate from lysine and the Amadori product fructoselysine by a human gut commensal.</title>
        <authorList>
            <person name="Bui T.P."/>
            <person name="Ritari J."/>
            <person name="Boeren S."/>
            <person name="de Waard P."/>
            <person name="Plugge C.M."/>
            <person name="de Vos W.M."/>
        </authorList>
    </citation>
    <scope>NUCLEOTIDE SEQUENCE [LARGE SCALE GENOMIC DNA]</scope>
    <source>
        <strain evidence="3 4">AF211</strain>
    </source>
</reference>
<dbReference type="AlphaFoldDB" id="A0A0S2W8F2"/>
<dbReference type="STRING" id="1297617.IB211_03147c"/>
<accession>A0A0S2W8F2</accession>
<dbReference type="Proteomes" id="UP000064844">
    <property type="component" value="Chromosome"/>
</dbReference>
<dbReference type="PATRIC" id="fig|1297617.4.peg.3233"/>
<dbReference type="PANTHER" id="PTHR10458">
    <property type="entry name" value="PEPTIDE DEFORMYLASE"/>
    <property type="match status" value="1"/>
</dbReference>
<dbReference type="KEGG" id="ibu:IB211_03147c"/>
<dbReference type="EMBL" id="CP011307">
    <property type="protein sequence ID" value="ALP95538.1"/>
    <property type="molecule type" value="Genomic_DNA"/>
</dbReference>
<keyword evidence="2" id="KW-0408">Iron</keyword>
<sequence>MILLSLWSFSIMYCGGRAAMQAFDGAGGREKRGFDRKSTPAIAMEAHFCYAAKDKRREQNMVRPIVKDVLLLGRRAEAAVEADLPVVQDLMDTLRAHTGHCVGLAANMIGVNKRIIVVDGGGVPFPMLNPVIRKRRGEPYEAEEGCLSHSGTRRTLRYPFIEVEFQNLSLQTCRQRYSGFLAQIIQHELDHCEGVLI</sequence>
<comment type="similarity">
    <text evidence="1">Belongs to the polypeptide deformylase family.</text>
</comment>
<reference evidence="4" key="2">
    <citation type="submission" date="2015-04" db="EMBL/GenBank/DDBJ databases">
        <title>A butyrogenic pathway from the amino acid lysine in a human gut commensal.</title>
        <authorList>
            <person name="de Vos W.M."/>
            <person name="Bui N.T.P."/>
            <person name="Plugge C.M."/>
            <person name="Ritari J."/>
        </authorList>
    </citation>
    <scope>NUCLEOTIDE SEQUENCE [LARGE SCALE GENOMIC DNA]</scope>
    <source>
        <strain evidence="4">AF211</strain>
    </source>
</reference>
<dbReference type="InterPro" id="IPR036821">
    <property type="entry name" value="Peptide_deformylase_sf"/>
</dbReference>
<dbReference type="NCBIfam" id="NF006670">
    <property type="entry name" value="PRK09218.1"/>
    <property type="match status" value="1"/>
</dbReference>
<dbReference type="PANTHER" id="PTHR10458:SF22">
    <property type="entry name" value="PEPTIDE DEFORMYLASE"/>
    <property type="match status" value="1"/>
</dbReference>
<gene>
    <name evidence="3" type="ORF">IB211_03147c</name>
</gene>
<keyword evidence="4" id="KW-1185">Reference proteome</keyword>
<evidence type="ECO:0000313" key="4">
    <source>
        <dbReference type="Proteomes" id="UP000064844"/>
    </source>
</evidence>
<name>A0A0S2W8F2_9FIRM</name>
<dbReference type="Gene3D" id="3.90.45.10">
    <property type="entry name" value="Peptide deformylase"/>
    <property type="match status" value="1"/>
</dbReference>
<dbReference type="eggNOG" id="COG0242">
    <property type="taxonomic scope" value="Bacteria"/>
</dbReference>
<dbReference type="Pfam" id="PF01327">
    <property type="entry name" value="Pep_deformylase"/>
    <property type="match status" value="1"/>
</dbReference>
<dbReference type="CDD" id="cd00487">
    <property type="entry name" value="Pep_deformylase"/>
    <property type="match status" value="1"/>
</dbReference>
<organism evidence="3 4">
    <name type="scientific">Intestinimonas butyriciproducens</name>
    <dbReference type="NCBI Taxonomy" id="1297617"/>
    <lineage>
        <taxon>Bacteria</taxon>
        <taxon>Bacillati</taxon>
        <taxon>Bacillota</taxon>
        <taxon>Clostridia</taxon>
        <taxon>Eubacteriales</taxon>
        <taxon>Intestinimonas</taxon>
    </lineage>
</organism>
<proteinExistence type="inferred from homology"/>
<dbReference type="InterPro" id="IPR023635">
    <property type="entry name" value="Peptide_deformylase"/>
</dbReference>
<dbReference type="EC" id="3.5.1.88" evidence="3"/>
<keyword evidence="3" id="KW-0378">Hydrolase</keyword>
<dbReference type="SUPFAM" id="SSF56420">
    <property type="entry name" value="Peptide deformylase"/>
    <property type="match status" value="1"/>
</dbReference>
<evidence type="ECO:0000256" key="2">
    <source>
        <dbReference type="ARBA" id="ARBA00023004"/>
    </source>
</evidence>
<dbReference type="GO" id="GO:0042586">
    <property type="term" value="F:peptide deformylase activity"/>
    <property type="evidence" value="ECO:0007669"/>
    <property type="project" value="UniProtKB-EC"/>
</dbReference>
<evidence type="ECO:0000313" key="3">
    <source>
        <dbReference type="EMBL" id="ALP95538.1"/>
    </source>
</evidence>
<protein>
    <submittedName>
        <fullName evidence="3">Peptide deformylase</fullName>
        <ecNumber evidence="3">3.5.1.88</ecNumber>
    </submittedName>
</protein>
<evidence type="ECO:0000256" key="1">
    <source>
        <dbReference type="ARBA" id="ARBA00010759"/>
    </source>
</evidence>